<dbReference type="AlphaFoldDB" id="A0A6G1S7X3"/>
<dbReference type="EMBL" id="GGYP01001835">
    <property type="protein sequence ID" value="MDE46606.1"/>
    <property type="molecule type" value="Transcribed_RNA"/>
</dbReference>
<dbReference type="Pfam" id="PF22600">
    <property type="entry name" value="MTPAP-like_central"/>
    <property type="match status" value="1"/>
</dbReference>
<feature type="region of interest" description="Disordered" evidence="1">
    <location>
        <begin position="372"/>
        <end position="394"/>
    </location>
</feature>
<dbReference type="Gene3D" id="3.30.460.10">
    <property type="entry name" value="Beta Polymerase, domain 2"/>
    <property type="match status" value="1"/>
</dbReference>
<gene>
    <name evidence="3" type="primary">Mtpap</name>
    <name evidence="3" type="ORF">g.18509</name>
</gene>
<feature type="compositionally biased region" description="Low complexity" evidence="1">
    <location>
        <begin position="372"/>
        <end position="383"/>
    </location>
</feature>
<evidence type="ECO:0000259" key="2">
    <source>
        <dbReference type="Pfam" id="PF22600"/>
    </source>
</evidence>
<evidence type="ECO:0000313" key="3">
    <source>
        <dbReference type="EMBL" id="MDE46606.1"/>
    </source>
</evidence>
<dbReference type="SUPFAM" id="SSF81631">
    <property type="entry name" value="PAP/OAS1 substrate-binding domain"/>
    <property type="match status" value="1"/>
</dbReference>
<protein>
    <submittedName>
        <fullName evidence="3">Poly(A) RNA polymerase, mitochondrial</fullName>
    </submittedName>
</protein>
<dbReference type="InterPro" id="IPR043519">
    <property type="entry name" value="NT_sf"/>
</dbReference>
<feature type="domain" description="Poly(A) RNA polymerase mitochondrial-like central palm" evidence="2">
    <location>
        <begin position="134"/>
        <end position="289"/>
    </location>
</feature>
<dbReference type="PANTHER" id="PTHR12271">
    <property type="entry name" value="POLY A POLYMERASE CID PAP -RELATED"/>
    <property type="match status" value="1"/>
</dbReference>
<dbReference type="GO" id="GO:0031123">
    <property type="term" value="P:RNA 3'-end processing"/>
    <property type="evidence" value="ECO:0007669"/>
    <property type="project" value="TreeGrafter"/>
</dbReference>
<sequence>MTAIAYFNKFSSYCRMVAHAKSLANRSVLIDHCGLERIDLTSECNNIDHVYSIEKETKRGFSKLSLIEFKSNEDAENLVKQAQHNEGLLPVPLKILRYNGRASDRPAGEKLPFTTEHVRLSCDRELSPSFSSYTELVSNNSMSLAALKLRFITLVNFERILCSGMFDEYELMPFGSSVIDMGCESGDLDLIITRKIDHYKQIRNAIDNLHRYPRQEQSASKLVHLDKSIYSETKDNSGFRGTMRWFDHLLREYMPLTDGFGVLTLHRAKVPIIKFTSRITNVECDLSFDLGLDHRDNDLMSMINPGILMTEVLYSLCRRNNLIAAFVIYMRIFAKLNSITSKMPGVGMTNFQFLSLLIFFLQRVNVSIQSHSSASNSSSSSNQHHYDNDQGDGVSRQGQYAVALVKSRDQQALVPPFKELINSGFLDDDTSKRVYFENDELNQILPLMIVRFFRFYSNFDFASNSLNLFESKQERKLDNSSIYVTNPIETSRNICHNVNRKALDTFVKQVRYASAHIRADRSGNCPLSLIKNLMIKHQRQAKKTRTLGNNLEELDDTQPFNPDGIAQDVCR</sequence>
<proteinExistence type="predicted"/>
<name>A0A6G1S7X3_9ACAR</name>
<dbReference type="Gene3D" id="1.10.1410.10">
    <property type="match status" value="1"/>
</dbReference>
<dbReference type="SUPFAM" id="SSF81301">
    <property type="entry name" value="Nucleotidyltransferase"/>
    <property type="match status" value="1"/>
</dbReference>
<evidence type="ECO:0000256" key="1">
    <source>
        <dbReference type="SAM" id="MobiDB-lite"/>
    </source>
</evidence>
<dbReference type="GO" id="GO:1990817">
    <property type="term" value="F:poly(A) RNA polymerase activity"/>
    <property type="evidence" value="ECO:0007669"/>
    <property type="project" value="TreeGrafter"/>
</dbReference>
<reference evidence="3" key="1">
    <citation type="submission" date="2018-10" db="EMBL/GenBank/DDBJ databases">
        <title>Transcriptome assembly of Aceria tosichella (Wheat curl mite) Type 2.</title>
        <authorList>
            <person name="Scully E.D."/>
            <person name="Geib S.M."/>
            <person name="Palmer N.A."/>
            <person name="Gupta A.K."/>
            <person name="Sarath G."/>
            <person name="Tatineni S."/>
        </authorList>
    </citation>
    <scope>NUCLEOTIDE SEQUENCE</scope>
    <source>
        <strain evidence="3">LincolnNE</strain>
    </source>
</reference>
<organism evidence="3">
    <name type="scientific">Aceria tosichella</name>
    <name type="common">wheat curl mite</name>
    <dbReference type="NCBI Taxonomy" id="561515"/>
    <lineage>
        <taxon>Eukaryota</taxon>
        <taxon>Metazoa</taxon>
        <taxon>Ecdysozoa</taxon>
        <taxon>Arthropoda</taxon>
        <taxon>Chelicerata</taxon>
        <taxon>Arachnida</taxon>
        <taxon>Acari</taxon>
        <taxon>Acariformes</taxon>
        <taxon>Trombidiformes</taxon>
        <taxon>Prostigmata</taxon>
        <taxon>Eupodina</taxon>
        <taxon>Eriophyoidea</taxon>
        <taxon>Eriophyidae</taxon>
        <taxon>Eriophyinae</taxon>
        <taxon>Aceriini</taxon>
        <taxon>Aceria</taxon>
    </lineage>
</organism>
<dbReference type="PANTHER" id="PTHR12271:SF127">
    <property type="entry name" value="SPECKLE TARGETED PIP5K1A-REGULATED POLY(A) POLYMERASE"/>
    <property type="match status" value="1"/>
</dbReference>
<accession>A0A6G1S7X3</accession>
<feature type="region of interest" description="Disordered" evidence="1">
    <location>
        <begin position="546"/>
        <end position="571"/>
    </location>
</feature>
<dbReference type="InterPro" id="IPR054708">
    <property type="entry name" value="MTPAP-like_central"/>
</dbReference>